<reference evidence="2 4" key="1">
    <citation type="journal article" date="2020" name="Stud. Mycol.">
        <title>101 Dothideomycetes genomes: a test case for predicting lifestyles and emergence of pathogens.</title>
        <authorList>
            <person name="Haridas S."/>
            <person name="Albert R."/>
            <person name="Binder M."/>
            <person name="Bloem J."/>
            <person name="Labutti K."/>
            <person name="Salamov A."/>
            <person name="Andreopoulos B."/>
            <person name="Baker S."/>
            <person name="Barry K."/>
            <person name="Bills G."/>
            <person name="Bluhm B."/>
            <person name="Cannon C."/>
            <person name="Castanera R."/>
            <person name="Culley D."/>
            <person name="Daum C."/>
            <person name="Ezra D."/>
            <person name="Gonzalez J."/>
            <person name="Henrissat B."/>
            <person name="Kuo A."/>
            <person name="Liang C."/>
            <person name="Lipzen A."/>
            <person name="Lutzoni F."/>
            <person name="Magnuson J."/>
            <person name="Mondo S."/>
            <person name="Nolan M."/>
            <person name="Ohm R."/>
            <person name="Pangilinan J."/>
            <person name="Park H.-J."/>
            <person name="Ramirez L."/>
            <person name="Alfaro M."/>
            <person name="Sun H."/>
            <person name="Tritt A."/>
            <person name="Yoshinaga Y."/>
            <person name="Zwiers L.-H."/>
            <person name="Turgeon B."/>
            <person name="Goodwin S."/>
            <person name="Spatafora J."/>
            <person name="Crous P."/>
            <person name="Grigoriev I."/>
        </authorList>
    </citation>
    <scope>NUCLEOTIDE SEQUENCE</scope>
    <source>
        <strain evidence="2 4">CBS 304.34</strain>
    </source>
</reference>
<reference evidence="4" key="3">
    <citation type="submission" date="2025-04" db="UniProtKB">
        <authorList>
            <consortium name="RefSeq"/>
        </authorList>
    </citation>
    <scope>IDENTIFICATION</scope>
    <source>
        <strain evidence="4">CBS 304.34</strain>
    </source>
</reference>
<dbReference type="AlphaFoldDB" id="A0A6A6Y6K7"/>
<dbReference type="EMBL" id="MU003714">
    <property type="protein sequence ID" value="KAF2804239.1"/>
    <property type="molecule type" value="Genomic_DNA"/>
</dbReference>
<gene>
    <name evidence="2 4" type="ORF">BDZ99DRAFT_525831</name>
</gene>
<name>A0A6A6Y6K7_9PEZI</name>
<evidence type="ECO:0000313" key="3">
    <source>
        <dbReference type="Proteomes" id="UP000504636"/>
    </source>
</evidence>
<dbReference type="RefSeq" id="XP_033571203.1">
    <property type="nucleotide sequence ID" value="XM_033726059.1"/>
</dbReference>
<sequence>MAESLVLTTHVRRPIHELQGPENKIQAALSFSQKPLDAVQAISSFPNTQTYLKQLPALPVRAKVETIAEDEAADARYSVESYSPLHHIHSLKRSPTLPIRPIRFRSAVEDSGDAQDDQDGDDDAQNDEGESTNVEDDKDEEEEEDPDRVFFDAQVRNPQNWKEGFEYHLGPIDESDVAMLYFHSSKDCDCQLPDALGNPRSKWKTQLDNEYVFQDRSDDEYEEEEGSQRDWTNEEMVGWQTTTTCTVEDLAIA</sequence>
<keyword evidence="3" id="KW-1185">Reference proteome</keyword>
<feature type="compositionally biased region" description="Acidic residues" evidence="1">
    <location>
        <begin position="110"/>
        <end position="146"/>
    </location>
</feature>
<proteinExistence type="predicted"/>
<dbReference type="GeneID" id="54466952"/>
<organism evidence="2">
    <name type="scientific">Mytilinidion resinicola</name>
    <dbReference type="NCBI Taxonomy" id="574789"/>
    <lineage>
        <taxon>Eukaryota</taxon>
        <taxon>Fungi</taxon>
        <taxon>Dikarya</taxon>
        <taxon>Ascomycota</taxon>
        <taxon>Pezizomycotina</taxon>
        <taxon>Dothideomycetes</taxon>
        <taxon>Pleosporomycetidae</taxon>
        <taxon>Mytilinidiales</taxon>
        <taxon>Mytilinidiaceae</taxon>
        <taxon>Mytilinidion</taxon>
    </lineage>
</organism>
<dbReference type="Proteomes" id="UP000504636">
    <property type="component" value="Unplaced"/>
</dbReference>
<evidence type="ECO:0000313" key="2">
    <source>
        <dbReference type="EMBL" id="KAF2804239.1"/>
    </source>
</evidence>
<protein>
    <submittedName>
        <fullName evidence="2 4">Uncharacterized protein</fullName>
    </submittedName>
</protein>
<reference evidence="4" key="2">
    <citation type="submission" date="2020-04" db="EMBL/GenBank/DDBJ databases">
        <authorList>
            <consortium name="NCBI Genome Project"/>
        </authorList>
    </citation>
    <scope>NUCLEOTIDE SEQUENCE</scope>
    <source>
        <strain evidence="4">CBS 304.34</strain>
    </source>
</reference>
<evidence type="ECO:0000256" key="1">
    <source>
        <dbReference type="SAM" id="MobiDB-lite"/>
    </source>
</evidence>
<accession>A0A6A6Y6K7</accession>
<feature type="region of interest" description="Disordered" evidence="1">
    <location>
        <begin position="108"/>
        <end position="155"/>
    </location>
</feature>
<dbReference type="OrthoDB" id="10500183at2759"/>
<evidence type="ECO:0000313" key="4">
    <source>
        <dbReference type="RefSeq" id="XP_033571203.1"/>
    </source>
</evidence>